<feature type="compositionally biased region" description="Polar residues" evidence="1">
    <location>
        <begin position="75"/>
        <end position="91"/>
    </location>
</feature>
<keyword evidence="3" id="KW-1185">Reference proteome</keyword>
<feature type="region of interest" description="Disordered" evidence="1">
    <location>
        <begin position="74"/>
        <end position="96"/>
    </location>
</feature>
<accession>A0A9N8WJF5</accession>
<gene>
    <name evidence="2" type="ORF">ALEPTO_LOCUS2894</name>
</gene>
<name>A0A9N8WJF5_9GLOM</name>
<protein>
    <submittedName>
        <fullName evidence="2">3036_t:CDS:1</fullName>
    </submittedName>
</protein>
<dbReference type="EMBL" id="CAJVPS010000485">
    <property type="protein sequence ID" value="CAG8489261.1"/>
    <property type="molecule type" value="Genomic_DNA"/>
</dbReference>
<dbReference type="Proteomes" id="UP000789508">
    <property type="component" value="Unassembled WGS sequence"/>
</dbReference>
<evidence type="ECO:0000256" key="1">
    <source>
        <dbReference type="SAM" id="MobiDB-lite"/>
    </source>
</evidence>
<evidence type="ECO:0000313" key="2">
    <source>
        <dbReference type="EMBL" id="CAG8489261.1"/>
    </source>
</evidence>
<dbReference type="AlphaFoldDB" id="A0A9N8WJF5"/>
<evidence type="ECO:0000313" key="3">
    <source>
        <dbReference type="Proteomes" id="UP000789508"/>
    </source>
</evidence>
<feature type="non-terminal residue" evidence="2">
    <location>
        <position position="1"/>
    </location>
</feature>
<comment type="caution">
    <text evidence="2">The sequence shown here is derived from an EMBL/GenBank/DDBJ whole genome shotgun (WGS) entry which is preliminary data.</text>
</comment>
<reference evidence="2" key="1">
    <citation type="submission" date="2021-06" db="EMBL/GenBank/DDBJ databases">
        <authorList>
            <person name="Kallberg Y."/>
            <person name="Tangrot J."/>
            <person name="Rosling A."/>
        </authorList>
    </citation>
    <scope>NUCLEOTIDE SEQUENCE</scope>
    <source>
        <strain evidence="2">FL130A</strain>
    </source>
</reference>
<proteinExistence type="predicted"/>
<organism evidence="2 3">
    <name type="scientific">Ambispora leptoticha</name>
    <dbReference type="NCBI Taxonomy" id="144679"/>
    <lineage>
        <taxon>Eukaryota</taxon>
        <taxon>Fungi</taxon>
        <taxon>Fungi incertae sedis</taxon>
        <taxon>Mucoromycota</taxon>
        <taxon>Glomeromycotina</taxon>
        <taxon>Glomeromycetes</taxon>
        <taxon>Archaeosporales</taxon>
        <taxon>Ambisporaceae</taxon>
        <taxon>Ambispora</taxon>
    </lineage>
</organism>
<dbReference type="OrthoDB" id="445357at2759"/>
<sequence>MFQRNQASDSLVRLQIIQDYGLDPNVYAGQSLDDSVIPDPSFANDFYASGDASGFGEGPVYSVIPKDNSWLVDSPSAQAHEQSPSQDQQQRTLHDSPVQEHVRLPNDPAASLTFQNNDNDINNIEQIPNRAQTPTPLKNIPHYLTARRRSLSADNIHAIAKAHAPFVDENNYPKQENGQDYIYMQRGGEAGGIPGSHTMLLDDAHVINSTGDLHHHQSLNIASRARMFNSPSTNHVQKFNEGQARFKVKLPRNIPNIQVPNPAIAINPTGALPASMNLTAFPGVIPVPRRGHMRKRSLSAPTQPFANPQLSVGGNGMPSLQPAPSFPFNISSVSPSFRRPGALPIQIQRSHKHSHASAPMSSEEYQRKLDEELEKIDFEDITVSELKDMLRQRGKPATAYPRRFSPYGSVSIPNSPRMIPYGMGNTRAISNYNNGGFAFPEGVDEWHFKSAGIVRHGSQQLVEMENNAMFQMKQPTTSAATTNEFAAFQQSPSSAPPLRTEFVNNTYEFMRSNQLSTMELPIGINEEMMRMEISDDATAGSNPSASATTADTIMVKQESDDPAKELGTQSFGLQTLGFEFEQDDQIFQQPLDLQMQLEPQDEMFF</sequence>